<keyword evidence="2" id="KW-0547">Nucleotide-binding</keyword>
<dbReference type="SUPFAM" id="SSF52540">
    <property type="entry name" value="P-loop containing nucleoside triphosphate hydrolases"/>
    <property type="match status" value="1"/>
</dbReference>
<sequence length="187" mass="20681">MIVPIEKYGVKWMSIGYFAEAGQPLIWRGPMASNALKQMVLQVKWGELDFLLIDLPPGTGDIHISIVHDIPLSGAIVVSTPQAVALADVEKGVNMFRNKDINKPVLGFVENMAWFTPEELPENKYYIFGKDGCNAMSEKFDIPVLAQIPIVQSIRESGDNGSPVALTDRADSIAFRKLARKIIDMHA</sequence>
<dbReference type="PANTHER" id="PTHR42961">
    <property type="entry name" value="IRON-SULFUR PROTEIN NUBPL"/>
    <property type="match status" value="1"/>
</dbReference>
<dbReference type="GO" id="GO:0016226">
    <property type="term" value="P:iron-sulfur cluster assembly"/>
    <property type="evidence" value="ECO:0007669"/>
    <property type="project" value="InterPro"/>
</dbReference>
<dbReference type="GO" id="GO:0005524">
    <property type="term" value="F:ATP binding"/>
    <property type="evidence" value="ECO:0007669"/>
    <property type="project" value="UniProtKB-KW"/>
</dbReference>
<dbReference type="AlphaFoldDB" id="A0A645E1L8"/>
<dbReference type="InterPro" id="IPR027417">
    <property type="entry name" value="P-loop_NTPase"/>
</dbReference>
<dbReference type="InterPro" id="IPR000808">
    <property type="entry name" value="Mrp-like_CS"/>
</dbReference>
<protein>
    <submittedName>
        <fullName evidence="6">Iron-sulfur cluster carrier protein</fullName>
    </submittedName>
</protein>
<proteinExistence type="predicted"/>
<dbReference type="GO" id="GO:0140663">
    <property type="term" value="F:ATP-dependent FeS chaperone activity"/>
    <property type="evidence" value="ECO:0007669"/>
    <property type="project" value="InterPro"/>
</dbReference>
<keyword evidence="1" id="KW-0479">Metal-binding</keyword>
<accession>A0A645E1L8</accession>
<dbReference type="CDD" id="cd02037">
    <property type="entry name" value="Mrp_NBP35"/>
    <property type="match status" value="1"/>
</dbReference>
<keyword evidence="4" id="KW-0408">Iron</keyword>
<reference evidence="6" key="1">
    <citation type="submission" date="2019-08" db="EMBL/GenBank/DDBJ databases">
        <authorList>
            <person name="Kucharzyk K."/>
            <person name="Murdoch R.W."/>
            <person name="Higgins S."/>
            <person name="Loffler F."/>
        </authorList>
    </citation>
    <scope>NUCLEOTIDE SEQUENCE</scope>
</reference>
<keyword evidence="3" id="KW-0067">ATP-binding</keyword>
<dbReference type="InterPro" id="IPR033756">
    <property type="entry name" value="YlxH/NBP35"/>
</dbReference>
<dbReference type="Pfam" id="PF10609">
    <property type="entry name" value="ParA"/>
    <property type="match status" value="1"/>
</dbReference>
<evidence type="ECO:0000256" key="1">
    <source>
        <dbReference type="ARBA" id="ARBA00022723"/>
    </source>
</evidence>
<organism evidence="6">
    <name type="scientific">bioreactor metagenome</name>
    <dbReference type="NCBI Taxonomy" id="1076179"/>
    <lineage>
        <taxon>unclassified sequences</taxon>
        <taxon>metagenomes</taxon>
        <taxon>ecological metagenomes</taxon>
    </lineage>
</organism>
<evidence type="ECO:0000256" key="4">
    <source>
        <dbReference type="ARBA" id="ARBA00023004"/>
    </source>
</evidence>
<evidence type="ECO:0000313" key="6">
    <source>
        <dbReference type="EMBL" id="MPM95567.1"/>
    </source>
</evidence>
<comment type="caution">
    <text evidence="6">The sequence shown here is derived from an EMBL/GenBank/DDBJ whole genome shotgun (WGS) entry which is preliminary data.</text>
</comment>
<gene>
    <name evidence="6" type="primary">apbC_32</name>
    <name evidence="6" type="ORF">SDC9_142722</name>
</gene>
<dbReference type="PROSITE" id="PS01215">
    <property type="entry name" value="MRP"/>
    <property type="match status" value="1"/>
</dbReference>
<dbReference type="InterPro" id="IPR044304">
    <property type="entry name" value="NUBPL-like"/>
</dbReference>
<dbReference type="GO" id="GO:0051539">
    <property type="term" value="F:4 iron, 4 sulfur cluster binding"/>
    <property type="evidence" value="ECO:0007669"/>
    <property type="project" value="TreeGrafter"/>
</dbReference>
<name>A0A645E1L8_9ZZZZ</name>
<dbReference type="GO" id="GO:0046872">
    <property type="term" value="F:metal ion binding"/>
    <property type="evidence" value="ECO:0007669"/>
    <property type="project" value="UniProtKB-KW"/>
</dbReference>
<dbReference type="EMBL" id="VSSQ01042041">
    <property type="protein sequence ID" value="MPM95567.1"/>
    <property type="molecule type" value="Genomic_DNA"/>
</dbReference>
<evidence type="ECO:0000256" key="5">
    <source>
        <dbReference type="ARBA" id="ARBA00023014"/>
    </source>
</evidence>
<evidence type="ECO:0000256" key="3">
    <source>
        <dbReference type="ARBA" id="ARBA00022840"/>
    </source>
</evidence>
<dbReference type="InterPro" id="IPR019591">
    <property type="entry name" value="Mrp/NBP35_ATP-bd"/>
</dbReference>
<evidence type="ECO:0000256" key="2">
    <source>
        <dbReference type="ARBA" id="ARBA00022741"/>
    </source>
</evidence>
<dbReference type="Gene3D" id="3.40.50.300">
    <property type="entry name" value="P-loop containing nucleotide triphosphate hydrolases"/>
    <property type="match status" value="1"/>
</dbReference>
<dbReference type="PANTHER" id="PTHR42961:SF2">
    <property type="entry name" value="IRON-SULFUR PROTEIN NUBPL"/>
    <property type="match status" value="1"/>
</dbReference>
<keyword evidence="5" id="KW-0411">Iron-sulfur</keyword>